<organism evidence="2">
    <name type="scientific">Siphoviridae sp. ctYh54</name>
    <dbReference type="NCBI Taxonomy" id="2826379"/>
    <lineage>
        <taxon>Viruses</taxon>
        <taxon>Duplodnaviria</taxon>
        <taxon>Heunggongvirae</taxon>
        <taxon>Uroviricota</taxon>
        <taxon>Caudoviricetes</taxon>
    </lineage>
</organism>
<proteinExistence type="predicted"/>
<feature type="compositionally biased region" description="Basic and acidic residues" evidence="1">
    <location>
        <begin position="145"/>
        <end position="156"/>
    </location>
</feature>
<evidence type="ECO:0000313" key="2">
    <source>
        <dbReference type="EMBL" id="DAD80558.1"/>
    </source>
</evidence>
<protein>
    <submittedName>
        <fullName evidence="2">Uncharacterized protein</fullName>
    </submittedName>
</protein>
<accession>A0A8S5ME91</accession>
<reference evidence="2" key="1">
    <citation type="journal article" date="2021" name="Proc. Natl. Acad. Sci. U.S.A.">
        <title>A Catalog of Tens of Thousands of Viruses from Human Metagenomes Reveals Hidden Associations with Chronic Diseases.</title>
        <authorList>
            <person name="Tisza M.J."/>
            <person name="Buck C.B."/>
        </authorList>
    </citation>
    <scope>NUCLEOTIDE SEQUENCE</scope>
    <source>
        <strain evidence="2">CtYh54</strain>
    </source>
</reference>
<feature type="region of interest" description="Disordered" evidence="1">
    <location>
        <begin position="92"/>
        <end position="156"/>
    </location>
</feature>
<sequence>MSIIKKLGEEIKNWDKFEGAGSVYWMYGWNKKKETEDSKPSEKAESISDGEAHTIKHGEKLKTKTGEIVTVDYLYEIAKTGRTGFCVIFPDGTKKNISSRSLSKLDKNEDENDDYRDDTQGDRNAKYLKKARIRANTPQARLKRERTEFKKELNGQ</sequence>
<dbReference type="EMBL" id="BK014884">
    <property type="protein sequence ID" value="DAD80558.1"/>
    <property type="molecule type" value="Genomic_DNA"/>
</dbReference>
<evidence type="ECO:0000256" key="1">
    <source>
        <dbReference type="SAM" id="MobiDB-lite"/>
    </source>
</evidence>
<name>A0A8S5ME91_9CAUD</name>
<feature type="region of interest" description="Disordered" evidence="1">
    <location>
        <begin position="34"/>
        <end position="60"/>
    </location>
</feature>